<accession>A0A7C9EFX1</accession>
<name>A0A7C9EFX1_OPUST</name>
<reference evidence="1" key="2">
    <citation type="submission" date="2020-07" db="EMBL/GenBank/DDBJ databases">
        <authorList>
            <person name="Vera ALvarez R."/>
            <person name="Arias-Moreno D.M."/>
            <person name="Jimenez-Jacinto V."/>
            <person name="Jimenez-Bremont J.F."/>
            <person name="Swaminathan K."/>
            <person name="Moose S.P."/>
            <person name="Guerrero-Gonzalez M.L."/>
            <person name="Marino-Ramirez L."/>
            <person name="Landsman D."/>
            <person name="Rodriguez-Kessler M."/>
            <person name="Delgado-Sanchez P."/>
        </authorList>
    </citation>
    <scope>NUCLEOTIDE SEQUENCE</scope>
    <source>
        <tissue evidence="1">Cladode</tissue>
    </source>
</reference>
<evidence type="ECO:0000313" key="1">
    <source>
        <dbReference type="EMBL" id="MBA4668701.1"/>
    </source>
</evidence>
<proteinExistence type="predicted"/>
<organism evidence="1">
    <name type="scientific">Opuntia streptacantha</name>
    <name type="common">Prickly pear cactus</name>
    <name type="synonym">Opuntia cardona</name>
    <dbReference type="NCBI Taxonomy" id="393608"/>
    <lineage>
        <taxon>Eukaryota</taxon>
        <taxon>Viridiplantae</taxon>
        <taxon>Streptophyta</taxon>
        <taxon>Embryophyta</taxon>
        <taxon>Tracheophyta</taxon>
        <taxon>Spermatophyta</taxon>
        <taxon>Magnoliopsida</taxon>
        <taxon>eudicotyledons</taxon>
        <taxon>Gunneridae</taxon>
        <taxon>Pentapetalae</taxon>
        <taxon>Caryophyllales</taxon>
        <taxon>Cactineae</taxon>
        <taxon>Cactaceae</taxon>
        <taxon>Opuntioideae</taxon>
        <taxon>Opuntia</taxon>
    </lineage>
</organism>
<protein>
    <submittedName>
        <fullName evidence="1">Uncharacterized protein</fullName>
    </submittedName>
</protein>
<reference evidence="1" key="1">
    <citation type="journal article" date="2013" name="J. Plant Res.">
        <title>Effect of fungi and light on seed germination of three Opuntia species from semiarid lands of central Mexico.</title>
        <authorList>
            <person name="Delgado-Sanchez P."/>
            <person name="Jimenez-Bremont J.F."/>
            <person name="Guerrero-Gonzalez Mde L."/>
            <person name="Flores J."/>
        </authorList>
    </citation>
    <scope>NUCLEOTIDE SEQUENCE</scope>
    <source>
        <tissue evidence="1">Cladode</tissue>
    </source>
</reference>
<dbReference type="EMBL" id="GISG01240582">
    <property type="protein sequence ID" value="MBA4668701.1"/>
    <property type="molecule type" value="Transcribed_RNA"/>
</dbReference>
<sequence length="102" mass="11415">MFGQFACHLLVQFSRLCLHVIYTRNLFPSPLVLFVLQLSPPLSDILKPSPPCLPIPSNFSTKCLGLSTCPLRVHTSAGFQTLFQRDPLWGHCLVSTSQDLFL</sequence>
<dbReference type="AlphaFoldDB" id="A0A7C9EFX1"/>